<dbReference type="WBParaSite" id="SVE_0114800.1">
    <property type="protein sequence ID" value="SVE_0114800.1"/>
    <property type="gene ID" value="SVE_0114800"/>
</dbReference>
<protein>
    <submittedName>
        <fullName evidence="2">Uncharacterized protein</fullName>
    </submittedName>
</protein>
<dbReference type="Proteomes" id="UP000035680">
    <property type="component" value="Unassembled WGS sequence"/>
</dbReference>
<proteinExistence type="predicted"/>
<reference evidence="1" key="1">
    <citation type="submission" date="2014-07" db="EMBL/GenBank/DDBJ databases">
        <authorList>
            <person name="Martin A.A"/>
            <person name="De Silva N."/>
        </authorList>
    </citation>
    <scope>NUCLEOTIDE SEQUENCE</scope>
</reference>
<name>A0A0K0EX94_STRVS</name>
<evidence type="ECO:0000313" key="2">
    <source>
        <dbReference type="WBParaSite" id="SVE_0114800.1"/>
    </source>
</evidence>
<accession>A0A0K0EX94</accession>
<keyword evidence="1" id="KW-1185">Reference proteome</keyword>
<sequence length="131" mass="15202">MQQHSTLVVHKYKKEKLSLREYAVDYYKKQLEYNISEANFVIEEILKSFEEENNANSKCLPVGWALKKNKPRDPIKLEVKEKLTNMSLEGKKGSKISPAIAVERLTVWLKEEKKIKISDIPSSLKIGLYFS</sequence>
<dbReference type="AlphaFoldDB" id="A0A0K0EX94"/>
<evidence type="ECO:0000313" key="1">
    <source>
        <dbReference type="Proteomes" id="UP000035680"/>
    </source>
</evidence>
<organism evidence="1 2">
    <name type="scientific">Strongyloides venezuelensis</name>
    <name type="common">Threadworm</name>
    <dbReference type="NCBI Taxonomy" id="75913"/>
    <lineage>
        <taxon>Eukaryota</taxon>
        <taxon>Metazoa</taxon>
        <taxon>Ecdysozoa</taxon>
        <taxon>Nematoda</taxon>
        <taxon>Chromadorea</taxon>
        <taxon>Rhabditida</taxon>
        <taxon>Tylenchina</taxon>
        <taxon>Panagrolaimomorpha</taxon>
        <taxon>Strongyloidoidea</taxon>
        <taxon>Strongyloididae</taxon>
        <taxon>Strongyloides</taxon>
    </lineage>
</organism>
<reference evidence="2" key="2">
    <citation type="submission" date="2015-08" db="UniProtKB">
        <authorList>
            <consortium name="WormBaseParasite"/>
        </authorList>
    </citation>
    <scope>IDENTIFICATION</scope>
</reference>